<dbReference type="Proteomes" id="UP000214720">
    <property type="component" value="Unassembled WGS sequence"/>
</dbReference>
<protein>
    <submittedName>
        <fullName evidence="1">Uncharacterized protein</fullName>
    </submittedName>
</protein>
<proteinExistence type="predicted"/>
<organism evidence="1 2">
    <name type="scientific">Caballeronia sordidicola</name>
    <name type="common">Burkholderia sordidicola</name>
    <dbReference type="NCBI Taxonomy" id="196367"/>
    <lineage>
        <taxon>Bacteria</taxon>
        <taxon>Pseudomonadati</taxon>
        <taxon>Pseudomonadota</taxon>
        <taxon>Betaproteobacteria</taxon>
        <taxon>Burkholderiales</taxon>
        <taxon>Burkholderiaceae</taxon>
        <taxon>Caballeronia</taxon>
    </lineage>
</organism>
<name>A0A226WXI7_CABSO</name>
<reference evidence="2" key="1">
    <citation type="submission" date="2017-01" db="EMBL/GenBank/DDBJ databases">
        <title>Genome Analysis of Deinococcus marmoris KOPRI26562.</title>
        <authorList>
            <person name="Kim J.H."/>
            <person name="Oh H.-M."/>
        </authorList>
    </citation>
    <scope>NUCLEOTIDE SEQUENCE [LARGE SCALE GENOMIC DNA]</scope>
    <source>
        <strain evidence="2">PAMC 26633</strain>
    </source>
</reference>
<comment type="caution">
    <text evidence="1">The sequence shown here is derived from an EMBL/GenBank/DDBJ whole genome shotgun (WGS) entry which is preliminary data.</text>
</comment>
<gene>
    <name evidence="1" type="ORF">BSU04_24215</name>
</gene>
<dbReference type="AlphaFoldDB" id="A0A226WXI7"/>
<accession>A0A226WXI7</accession>
<sequence>MQTGKSVLLCNAMNPAKLQGDAARNFQRCFALQLGSAVWTP</sequence>
<evidence type="ECO:0000313" key="2">
    <source>
        <dbReference type="Proteomes" id="UP000214720"/>
    </source>
</evidence>
<evidence type="ECO:0000313" key="1">
    <source>
        <dbReference type="EMBL" id="OXC75823.1"/>
    </source>
</evidence>
<dbReference type="EMBL" id="MTHB01000159">
    <property type="protein sequence ID" value="OXC75823.1"/>
    <property type="molecule type" value="Genomic_DNA"/>
</dbReference>